<sequence>MGSSEVNRREGGGPGGRWRAGGKVEAGGGGGRREGGGREKVEGRERKTLSSPTTPPPERHTAMKEAPIKRFRQAEVTGFGVSGGQQLGQETATATPPTAPPQDVCMEPPGDDVTMCWSDARLWTPFEQAKKRLQHMYIEMKAGDMLFFHCNLFHCSEANTSDHRRWVFVVAFNKRSNDPYMEHHHPQYTPLKK</sequence>
<feature type="compositionally biased region" description="Basic and acidic residues" evidence="2">
    <location>
        <begin position="57"/>
        <end position="67"/>
    </location>
</feature>
<proteinExistence type="predicted"/>
<dbReference type="PANTHER" id="PTHR20883">
    <property type="entry name" value="PHYTANOYL-COA DIOXYGENASE DOMAIN CONTAINING 1"/>
    <property type="match status" value="1"/>
</dbReference>
<evidence type="ECO:0000256" key="1">
    <source>
        <dbReference type="ARBA" id="ARBA00001962"/>
    </source>
</evidence>
<protein>
    <submittedName>
        <fullName evidence="3">Putative Phytanoyl-CoA dioxygenase (PhyH)-containing protein 2</fullName>
    </submittedName>
</protein>
<keyword evidence="3" id="KW-0560">Oxidoreductase</keyword>
<organism evidence="3 4">
    <name type="scientific">Homarus americanus</name>
    <name type="common">American lobster</name>
    <dbReference type="NCBI Taxonomy" id="6706"/>
    <lineage>
        <taxon>Eukaryota</taxon>
        <taxon>Metazoa</taxon>
        <taxon>Ecdysozoa</taxon>
        <taxon>Arthropoda</taxon>
        <taxon>Crustacea</taxon>
        <taxon>Multicrustacea</taxon>
        <taxon>Malacostraca</taxon>
        <taxon>Eumalacostraca</taxon>
        <taxon>Eucarida</taxon>
        <taxon>Decapoda</taxon>
        <taxon>Pleocyemata</taxon>
        <taxon>Astacidea</taxon>
        <taxon>Nephropoidea</taxon>
        <taxon>Nephropidae</taxon>
        <taxon>Homarus</taxon>
    </lineage>
</organism>
<dbReference type="PANTHER" id="PTHR20883:SF51">
    <property type="entry name" value="PHYTANOYL-COA HYDROXYLASE"/>
    <property type="match status" value="1"/>
</dbReference>
<dbReference type="InterPro" id="IPR008775">
    <property type="entry name" value="Phytyl_CoA_dOase-like"/>
</dbReference>
<dbReference type="SUPFAM" id="SSF51197">
    <property type="entry name" value="Clavaminate synthase-like"/>
    <property type="match status" value="1"/>
</dbReference>
<feature type="compositionally biased region" description="Basic and acidic residues" evidence="2">
    <location>
        <begin position="1"/>
        <end position="11"/>
    </location>
</feature>
<keyword evidence="4" id="KW-1185">Reference proteome</keyword>
<evidence type="ECO:0000256" key="2">
    <source>
        <dbReference type="SAM" id="MobiDB-lite"/>
    </source>
</evidence>
<reference evidence="3" key="1">
    <citation type="journal article" date="2021" name="Sci. Adv.">
        <title>The American lobster genome reveals insights on longevity, neural, and immune adaptations.</title>
        <authorList>
            <person name="Polinski J.M."/>
            <person name="Zimin A.V."/>
            <person name="Clark K.F."/>
            <person name="Kohn A.B."/>
            <person name="Sadowski N."/>
            <person name="Timp W."/>
            <person name="Ptitsyn A."/>
            <person name="Khanna P."/>
            <person name="Romanova D.Y."/>
            <person name="Williams P."/>
            <person name="Greenwood S.J."/>
            <person name="Moroz L.L."/>
            <person name="Walt D.R."/>
            <person name="Bodnar A.G."/>
        </authorList>
    </citation>
    <scope>NUCLEOTIDE SEQUENCE</scope>
    <source>
        <strain evidence="3">GMGI-L3</strain>
    </source>
</reference>
<feature type="compositionally biased region" description="Gly residues" evidence="2">
    <location>
        <begin position="12"/>
        <end position="30"/>
    </location>
</feature>
<comment type="cofactor">
    <cofactor evidence="1">
        <name>Fe cation</name>
        <dbReference type="ChEBI" id="CHEBI:24875"/>
    </cofactor>
</comment>
<dbReference type="GO" id="GO:0051213">
    <property type="term" value="F:dioxygenase activity"/>
    <property type="evidence" value="ECO:0007669"/>
    <property type="project" value="UniProtKB-KW"/>
</dbReference>
<feature type="region of interest" description="Disordered" evidence="2">
    <location>
        <begin position="81"/>
        <end position="103"/>
    </location>
</feature>
<feature type="non-terminal residue" evidence="3">
    <location>
        <position position="193"/>
    </location>
</feature>
<name>A0A8J5J9D5_HOMAM</name>
<dbReference type="AlphaFoldDB" id="A0A8J5J9D5"/>
<dbReference type="Pfam" id="PF05721">
    <property type="entry name" value="PhyH"/>
    <property type="match status" value="1"/>
</dbReference>
<dbReference type="EMBL" id="JAHLQT010044720">
    <property type="protein sequence ID" value="KAG7154260.1"/>
    <property type="molecule type" value="Genomic_DNA"/>
</dbReference>
<dbReference type="Proteomes" id="UP000747542">
    <property type="component" value="Unassembled WGS sequence"/>
</dbReference>
<evidence type="ECO:0000313" key="3">
    <source>
        <dbReference type="EMBL" id="KAG7154260.1"/>
    </source>
</evidence>
<dbReference type="Gene3D" id="2.60.120.620">
    <property type="entry name" value="q2cbj1_9rhob like domain"/>
    <property type="match status" value="1"/>
</dbReference>
<feature type="region of interest" description="Disordered" evidence="2">
    <location>
        <begin position="1"/>
        <end position="67"/>
    </location>
</feature>
<evidence type="ECO:0000313" key="4">
    <source>
        <dbReference type="Proteomes" id="UP000747542"/>
    </source>
</evidence>
<keyword evidence="3" id="KW-0223">Dioxygenase</keyword>
<feature type="compositionally biased region" description="Basic and acidic residues" evidence="2">
    <location>
        <begin position="31"/>
        <end position="48"/>
    </location>
</feature>
<comment type="caution">
    <text evidence="3">The sequence shown here is derived from an EMBL/GenBank/DDBJ whole genome shotgun (WGS) entry which is preliminary data.</text>
</comment>
<gene>
    <name evidence="3" type="ORF">Hamer_G023897</name>
</gene>
<accession>A0A8J5J9D5</accession>